<accession>A0A085MIG4</accession>
<keyword evidence="3" id="KW-1185">Reference proteome</keyword>
<evidence type="ECO:0000313" key="3">
    <source>
        <dbReference type="Proteomes" id="UP000030764"/>
    </source>
</evidence>
<dbReference type="EMBL" id="KL363191">
    <property type="protein sequence ID" value="KFD57010.1"/>
    <property type="molecule type" value="Genomic_DNA"/>
</dbReference>
<sequence>MVKRMEITNLDVGTRTETKQKMPSDSSLAPNGKLLLTNTDNGRLTKLNITLCRDMQSDNI</sequence>
<name>A0A085MIG4_9BILA</name>
<protein>
    <submittedName>
        <fullName evidence="2">Uncharacterized protein</fullName>
    </submittedName>
</protein>
<evidence type="ECO:0000256" key="1">
    <source>
        <dbReference type="SAM" id="MobiDB-lite"/>
    </source>
</evidence>
<organism evidence="2 3">
    <name type="scientific">Trichuris suis</name>
    <name type="common">pig whipworm</name>
    <dbReference type="NCBI Taxonomy" id="68888"/>
    <lineage>
        <taxon>Eukaryota</taxon>
        <taxon>Metazoa</taxon>
        <taxon>Ecdysozoa</taxon>
        <taxon>Nematoda</taxon>
        <taxon>Enoplea</taxon>
        <taxon>Dorylaimia</taxon>
        <taxon>Trichinellida</taxon>
        <taxon>Trichuridae</taxon>
        <taxon>Trichuris</taxon>
    </lineage>
</organism>
<gene>
    <name evidence="2" type="ORF">M513_02267</name>
</gene>
<dbReference type="AlphaFoldDB" id="A0A085MIG4"/>
<feature type="region of interest" description="Disordered" evidence="1">
    <location>
        <begin position="1"/>
        <end position="33"/>
    </location>
</feature>
<reference evidence="2 3" key="1">
    <citation type="journal article" date="2014" name="Nat. Genet.">
        <title>Genome and transcriptome of the porcine whipworm Trichuris suis.</title>
        <authorList>
            <person name="Jex A.R."/>
            <person name="Nejsum P."/>
            <person name="Schwarz E.M."/>
            <person name="Hu L."/>
            <person name="Young N.D."/>
            <person name="Hall R.S."/>
            <person name="Korhonen P.K."/>
            <person name="Liao S."/>
            <person name="Thamsborg S."/>
            <person name="Xia J."/>
            <person name="Xu P."/>
            <person name="Wang S."/>
            <person name="Scheerlinck J.P."/>
            <person name="Hofmann A."/>
            <person name="Sternberg P.W."/>
            <person name="Wang J."/>
            <person name="Gasser R.B."/>
        </authorList>
    </citation>
    <scope>NUCLEOTIDE SEQUENCE [LARGE SCALE GENOMIC DNA]</scope>
    <source>
        <strain evidence="2">DCEP-RM93M</strain>
    </source>
</reference>
<evidence type="ECO:0000313" key="2">
    <source>
        <dbReference type="EMBL" id="KFD57010.1"/>
    </source>
</evidence>
<dbReference type="Proteomes" id="UP000030764">
    <property type="component" value="Unassembled WGS sequence"/>
</dbReference>
<proteinExistence type="predicted"/>